<feature type="chain" id="PRO_5041731662" description="EGF-like domain-containing protein" evidence="3">
    <location>
        <begin position="24"/>
        <end position="578"/>
    </location>
</feature>
<keyword evidence="1" id="KW-1015">Disulfide bond</keyword>
<feature type="domain" description="EGF-like" evidence="4">
    <location>
        <begin position="422"/>
        <end position="459"/>
    </location>
</feature>
<evidence type="ECO:0000259" key="4">
    <source>
        <dbReference type="PROSITE" id="PS50026"/>
    </source>
</evidence>
<protein>
    <recommendedName>
        <fullName evidence="4">EGF-like domain-containing protein</fullName>
    </recommendedName>
</protein>
<dbReference type="PROSITE" id="PS50026">
    <property type="entry name" value="EGF_3"/>
    <property type="match status" value="1"/>
</dbReference>
<proteinExistence type="predicted"/>
<feature type="disulfide bond" evidence="1">
    <location>
        <begin position="426"/>
        <end position="436"/>
    </location>
</feature>
<keyword evidence="1" id="KW-0245">EGF-like domain</keyword>
<evidence type="ECO:0000256" key="3">
    <source>
        <dbReference type="SAM" id="SignalP"/>
    </source>
</evidence>
<feature type="signal peptide" evidence="3">
    <location>
        <begin position="1"/>
        <end position="23"/>
    </location>
</feature>
<accession>A0AA85JQP8</accession>
<reference evidence="6" key="2">
    <citation type="submission" date="2023-11" db="UniProtKB">
        <authorList>
            <consortium name="WormBaseParasite"/>
        </authorList>
    </citation>
    <scope>IDENTIFICATION</scope>
</reference>
<keyword evidence="3" id="KW-0732">Signal</keyword>
<feature type="transmembrane region" description="Helical" evidence="2">
    <location>
        <begin position="556"/>
        <end position="575"/>
    </location>
</feature>
<dbReference type="SUPFAM" id="SSF82895">
    <property type="entry name" value="TSP-1 type 1 repeat"/>
    <property type="match status" value="1"/>
</dbReference>
<dbReference type="AlphaFoldDB" id="A0AA85JQP8"/>
<dbReference type="InterPro" id="IPR000884">
    <property type="entry name" value="TSP1_rpt"/>
</dbReference>
<keyword evidence="2" id="KW-1133">Transmembrane helix</keyword>
<feature type="disulfide bond" evidence="1">
    <location>
        <begin position="449"/>
        <end position="458"/>
    </location>
</feature>
<dbReference type="Pfam" id="PF00090">
    <property type="entry name" value="TSP_1"/>
    <property type="match status" value="1"/>
</dbReference>
<dbReference type="PROSITE" id="PS00022">
    <property type="entry name" value="EGF_1"/>
    <property type="match status" value="2"/>
</dbReference>
<dbReference type="Proteomes" id="UP000050795">
    <property type="component" value="Unassembled WGS sequence"/>
</dbReference>
<dbReference type="PROSITE" id="PS50092">
    <property type="entry name" value="TSP1"/>
    <property type="match status" value="1"/>
</dbReference>
<evidence type="ECO:0000256" key="2">
    <source>
        <dbReference type="SAM" id="Phobius"/>
    </source>
</evidence>
<dbReference type="Gene3D" id="2.20.100.10">
    <property type="entry name" value="Thrombospondin type-1 (TSP1) repeat"/>
    <property type="match status" value="1"/>
</dbReference>
<dbReference type="SMART" id="SM00209">
    <property type="entry name" value="TSP1"/>
    <property type="match status" value="1"/>
</dbReference>
<reference evidence="5" key="1">
    <citation type="submission" date="2022-06" db="EMBL/GenBank/DDBJ databases">
        <authorList>
            <person name="Berger JAMES D."/>
            <person name="Berger JAMES D."/>
        </authorList>
    </citation>
    <scope>NUCLEOTIDE SEQUENCE [LARGE SCALE GENOMIC DNA]</scope>
</reference>
<keyword evidence="5" id="KW-1185">Reference proteome</keyword>
<comment type="caution">
    <text evidence="1">Lacks conserved residue(s) required for the propagation of feature annotation.</text>
</comment>
<dbReference type="WBParaSite" id="TREG1_41160.1">
    <property type="protein sequence ID" value="TREG1_41160.1"/>
    <property type="gene ID" value="TREG1_41160"/>
</dbReference>
<evidence type="ECO:0000313" key="6">
    <source>
        <dbReference type="WBParaSite" id="TREG1_41160.1"/>
    </source>
</evidence>
<sequence length="578" mass="65800">MEKKTSFFTVFLFLLIPLKVLNTNEIFSQKLSLLLTPYRSGLKMNPLFSHFTPFSDMLYADASKQRYGAVRKSLIEHGNALHISRNNHGNFHRILQHYKDLALLLINNTITDNNERKINETFHDIIINTFFNPVDTDNLLYIHLTNTTNITTSDYKFIQSIYKKSLMPAKYIPGKPLHMLLMNAWRLYYLLAISSSNLWFRFRPSRDDFYQGDISKIHDDWSLLFIYDLCNTMNELNSLNNNNNTNTSSNSSSTNTTNNSNNSIAYNIPFGFCPNPCLTYPCLEVTHTISSQCFITGYLENDYKCECQTDHKWDRVKGYKGHCATENICEKYCDKVGTRRCNIIQGRHFCLCHPTHMGINCNTTRDPCVEPASGINIPGNMACNIANGGVCLGTLGTNTYYCQCPSSLRSDPSYLFPNCLAFRDRCVSTICIRGDCVSSKNGQETYCICPEEAYGKYCEFIRGKWSQWSPWSECSPNCGLDYHQRRIRTRDCLGEACHGGLGHFHMELCEVFPCPDETLALSGQIRPQEVYELKLQMLQAQASRYVKMSGAIAECLLLITCIFSAASVTAMILAVHCL</sequence>
<evidence type="ECO:0000256" key="1">
    <source>
        <dbReference type="PROSITE-ProRule" id="PRU00076"/>
    </source>
</evidence>
<keyword evidence="2" id="KW-0812">Transmembrane</keyword>
<name>A0AA85JQP8_TRIRE</name>
<dbReference type="InterPro" id="IPR036383">
    <property type="entry name" value="TSP1_rpt_sf"/>
</dbReference>
<evidence type="ECO:0000313" key="5">
    <source>
        <dbReference type="Proteomes" id="UP000050795"/>
    </source>
</evidence>
<dbReference type="InterPro" id="IPR000742">
    <property type="entry name" value="EGF"/>
</dbReference>
<organism evidence="5 6">
    <name type="scientific">Trichobilharzia regenti</name>
    <name type="common">Nasal bird schistosome</name>
    <dbReference type="NCBI Taxonomy" id="157069"/>
    <lineage>
        <taxon>Eukaryota</taxon>
        <taxon>Metazoa</taxon>
        <taxon>Spiralia</taxon>
        <taxon>Lophotrochozoa</taxon>
        <taxon>Platyhelminthes</taxon>
        <taxon>Trematoda</taxon>
        <taxon>Digenea</taxon>
        <taxon>Strigeidida</taxon>
        <taxon>Schistosomatoidea</taxon>
        <taxon>Schistosomatidae</taxon>
        <taxon>Trichobilharzia</taxon>
    </lineage>
</organism>
<keyword evidence="2" id="KW-0472">Membrane</keyword>